<dbReference type="Proteomes" id="UP000494135">
    <property type="component" value="Unassembled WGS sequence"/>
</dbReference>
<dbReference type="InterPro" id="IPR036922">
    <property type="entry name" value="Rieske_2Fe-2S_sf"/>
</dbReference>
<dbReference type="AlphaFoldDB" id="A0A1X1P5W6"/>
<dbReference type="GO" id="GO:0051537">
    <property type="term" value="F:2 iron, 2 sulfur cluster binding"/>
    <property type="evidence" value="ECO:0007669"/>
    <property type="project" value="UniProtKB-KW"/>
</dbReference>
<keyword evidence="7" id="KW-0223">Dioxygenase</keyword>
<dbReference type="OrthoDB" id="9800167at2"/>
<name>A0A1X1P5W6_9BURK</name>
<proteinExistence type="predicted"/>
<evidence type="ECO:0000313" key="8">
    <source>
        <dbReference type="Proteomes" id="UP000193146"/>
    </source>
</evidence>
<dbReference type="CDD" id="cd03528">
    <property type="entry name" value="Rieske_RO_ferredoxin"/>
    <property type="match status" value="1"/>
</dbReference>
<keyword evidence="8" id="KW-1185">Reference proteome</keyword>
<keyword evidence="2" id="KW-0479">Metal-binding</keyword>
<feature type="domain" description="Rieske" evidence="5">
    <location>
        <begin position="4"/>
        <end position="99"/>
    </location>
</feature>
<dbReference type="EMBL" id="NBYX01000041">
    <property type="protein sequence ID" value="ORT79515.1"/>
    <property type="molecule type" value="Genomic_DNA"/>
</dbReference>
<dbReference type="GO" id="GO:0046872">
    <property type="term" value="F:metal ion binding"/>
    <property type="evidence" value="ECO:0007669"/>
    <property type="project" value="UniProtKB-KW"/>
</dbReference>
<gene>
    <name evidence="6" type="primary">bphF</name>
    <name evidence="7" type="ORF">B7G54_36795</name>
    <name evidence="6" type="ORF">LMG29660_07138</name>
</gene>
<evidence type="ECO:0000256" key="4">
    <source>
        <dbReference type="ARBA" id="ARBA00023014"/>
    </source>
</evidence>
<dbReference type="RefSeq" id="WP_085043564.1">
    <property type="nucleotide sequence ID" value="NZ_CADIKG010000040.1"/>
</dbReference>
<dbReference type="PANTHER" id="PTHR21496:SF23">
    <property type="entry name" value="3-PHENYLPROPIONATE_CINNAMIC ACID DIOXYGENASE FERREDOXIN SUBUNIT"/>
    <property type="match status" value="1"/>
</dbReference>
<dbReference type="InterPro" id="IPR017941">
    <property type="entry name" value="Rieske_2Fe-2S"/>
</dbReference>
<sequence>MSFTDVCSVSDIPSDAGLRIDAGPEAVAVFKIDGDFYAIEDKCPHGDWSLSDGYLVDGLIECSLHMAKFCVKTGKVCAPPAIRDVKVFPIKVVGDRVLIDLEPEAGI</sequence>
<evidence type="ECO:0000259" key="5">
    <source>
        <dbReference type="PROSITE" id="PS51296"/>
    </source>
</evidence>
<dbReference type="PANTHER" id="PTHR21496">
    <property type="entry name" value="FERREDOXIN-RELATED"/>
    <property type="match status" value="1"/>
</dbReference>
<dbReference type="Gene3D" id="2.102.10.10">
    <property type="entry name" value="Rieske [2Fe-2S] iron-sulphur domain"/>
    <property type="match status" value="1"/>
</dbReference>
<dbReference type="PROSITE" id="PS51296">
    <property type="entry name" value="RIESKE"/>
    <property type="match status" value="1"/>
</dbReference>
<evidence type="ECO:0000256" key="3">
    <source>
        <dbReference type="ARBA" id="ARBA00023004"/>
    </source>
</evidence>
<reference evidence="6 9" key="2">
    <citation type="submission" date="2020-04" db="EMBL/GenBank/DDBJ databases">
        <authorList>
            <person name="De Canck E."/>
        </authorList>
    </citation>
    <scope>NUCLEOTIDE SEQUENCE [LARGE SCALE GENOMIC DNA]</scope>
    <source>
        <strain evidence="6 9">LMG 29660</strain>
    </source>
</reference>
<evidence type="ECO:0000313" key="9">
    <source>
        <dbReference type="Proteomes" id="UP000494135"/>
    </source>
</evidence>
<keyword evidence="4" id="KW-0411">Iron-sulfur</keyword>
<evidence type="ECO:0000313" key="7">
    <source>
        <dbReference type="EMBL" id="ORT79515.1"/>
    </source>
</evidence>
<accession>A0A1X1P5W6</accession>
<evidence type="ECO:0000313" key="6">
    <source>
        <dbReference type="EMBL" id="CAB3772343.1"/>
    </source>
</evidence>
<organism evidence="7 8">
    <name type="scientific">Burkholderia puraquae</name>
    <dbReference type="NCBI Taxonomy" id="1904757"/>
    <lineage>
        <taxon>Bacteria</taxon>
        <taxon>Pseudomonadati</taxon>
        <taxon>Pseudomonadota</taxon>
        <taxon>Betaproteobacteria</taxon>
        <taxon>Burkholderiales</taxon>
        <taxon>Burkholderiaceae</taxon>
        <taxon>Burkholderia</taxon>
        <taxon>Burkholderia cepacia complex</taxon>
    </lineage>
</organism>
<protein>
    <submittedName>
        <fullName evidence="7">Bifunctional 3-phenylpropionate/cinnamic acid dioxygenase ferredoxin subunit</fullName>
    </submittedName>
    <submittedName>
        <fullName evidence="6">Biphenyl dioxygenase system ferredoxin subunit</fullName>
    </submittedName>
</protein>
<keyword evidence="3" id="KW-0408">Iron</keyword>
<keyword evidence="7" id="KW-0560">Oxidoreductase</keyword>
<evidence type="ECO:0000256" key="1">
    <source>
        <dbReference type="ARBA" id="ARBA00022714"/>
    </source>
</evidence>
<evidence type="ECO:0000256" key="2">
    <source>
        <dbReference type="ARBA" id="ARBA00022723"/>
    </source>
</evidence>
<dbReference type="GO" id="GO:0051213">
    <property type="term" value="F:dioxygenase activity"/>
    <property type="evidence" value="ECO:0007669"/>
    <property type="project" value="UniProtKB-KW"/>
</dbReference>
<dbReference type="SUPFAM" id="SSF50022">
    <property type="entry name" value="ISP domain"/>
    <property type="match status" value="1"/>
</dbReference>
<dbReference type="Proteomes" id="UP000193146">
    <property type="component" value="Unassembled WGS sequence"/>
</dbReference>
<dbReference type="EMBL" id="CADIKG010000040">
    <property type="protein sequence ID" value="CAB3772343.1"/>
    <property type="molecule type" value="Genomic_DNA"/>
</dbReference>
<dbReference type="Pfam" id="PF00355">
    <property type="entry name" value="Rieske"/>
    <property type="match status" value="1"/>
</dbReference>
<reference evidence="7 8" key="1">
    <citation type="submission" date="2017-04" db="EMBL/GenBank/DDBJ databases">
        <title>Burkholderia puraquae sp. nov., a novel Burkholderia cepacia complex species from hospital setting samples.</title>
        <authorList>
            <person name="Martina P."/>
            <person name="Leguizamon M."/>
            <person name="Prieto C."/>
            <person name="Sousa S."/>
            <person name="Montanaro P."/>
            <person name="Draghi W."/>
            <person name="Staembler M."/>
            <person name="Bettiol M."/>
            <person name="Figoli C."/>
            <person name="Palau J."/>
            <person name="Alvarez F."/>
            <person name="Benetti S."/>
            <person name="Anchat E."/>
            <person name="Vescina C."/>
            <person name="Ferreras J."/>
            <person name="Lasch P."/>
            <person name="Lagares A."/>
            <person name="Zorreguieta A."/>
            <person name="Yantorno O."/>
            <person name="Bosch A."/>
        </authorList>
    </citation>
    <scope>NUCLEOTIDE SEQUENCE [LARGE SCALE GENOMIC DNA]</scope>
    <source>
        <strain evidence="7 8">CAMPA 1040</strain>
    </source>
</reference>
<keyword evidence="1" id="KW-0001">2Fe-2S</keyword>